<organism evidence="1 2">
    <name type="scientific">Funneliformis geosporum</name>
    <dbReference type="NCBI Taxonomy" id="1117311"/>
    <lineage>
        <taxon>Eukaryota</taxon>
        <taxon>Fungi</taxon>
        <taxon>Fungi incertae sedis</taxon>
        <taxon>Mucoromycota</taxon>
        <taxon>Glomeromycotina</taxon>
        <taxon>Glomeromycetes</taxon>
        <taxon>Glomerales</taxon>
        <taxon>Glomeraceae</taxon>
        <taxon>Funneliformis</taxon>
    </lineage>
</organism>
<evidence type="ECO:0000313" key="2">
    <source>
        <dbReference type="Proteomes" id="UP001153678"/>
    </source>
</evidence>
<gene>
    <name evidence="1" type="ORF">FWILDA_LOCUS16131</name>
</gene>
<keyword evidence="2" id="KW-1185">Reference proteome</keyword>
<name>A0A9W4X411_9GLOM</name>
<comment type="caution">
    <text evidence="1">The sequence shown here is derived from an EMBL/GenBank/DDBJ whole genome shotgun (WGS) entry which is preliminary data.</text>
</comment>
<proteinExistence type="predicted"/>
<evidence type="ECO:0000313" key="1">
    <source>
        <dbReference type="EMBL" id="CAI2193549.1"/>
    </source>
</evidence>
<feature type="non-terminal residue" evidence="1">
    <location>
        <position position="309"/>
    </location>
</feature>
<dbReference type="AlphaFoldDB" id="A0A9W4X411"/>
<reference evidence="1" key="1">
    <citation type="submission" date="2022-08" db="EMBL/GenBank/DDBJ databases">
        <authorList>
            <person name="Kallberg Y."/>
            <person name="Tangrot J."/>
            <person name="Rosling A."/>
        </authorList>
    </citation>
    <scope>NUCLEOTIDE SEQUENCE</scope>
    <source>
        <strain evidence="1">Wild A</strain>
    </source>
</reference>
<feature type="non-terminal residue" evidence="1">
    <location>
        <position position="1"/>
    </location>
</feature>
<sequence length="309" mass="35164">DEQGLTDYDSFKKHVAESIPKSDKTIILRTSGYGKTRLCIETLCHNFGLYLIAFSYSIGSLDLEESACWMKDNIADKSAKVAEGIAVQTMITIICITGSSLSLLRARGEIFSRGKEEPHILTFNDFGRIETSDELFELVKSIIPLKEEEKEYLISSNDFNPEEQLMSLIENLTTKAEGLSNREYNIYTGFENLKKYPSGRPTNINCVATLQLMKSAFVSYSMTERPIAFTSNNEIDVMNLGFVYIKSLQKKFKCVIDESLVIQTAFNNFKRNLNNVWFQLMSQTNFNASMSGLIWEKIVVNYLRKNSLK</sequence>
<dbReference type="Proteomes" id="UP001153678">
    <property type="component" value="Unassembled WGS sequence"/>
</dbReference>
<accession>A0A9W4X411</accession>
<dbReference type="EMBL" id="CAMKVN010009763">
    <property type="protein sequence ID" value="CAI2193549.1"/>
    <property type="molecule type" value="Genomic_DNA"/>
</dbReference>
<protein>
    <submittedName>
        <fullName evidence="1">6713_t:CDS:1</fullName>
    </submittedName>
</protein>
<dbReference type="OrthoDB" id="2445047at2759"/>